<feature type="domain" description="PilZ" evidence="1">
    <location>
        <begin position="2"/>
        <end position="83"/>
    </location>
</feature>
<comment type="caution">
    <text evidence="2">The sequence shown here is derived from an EMBL/GenBank/DDBJ whole genome shotgun (WGS) entry which is preliminary data.</text>
</comment>
<protein>
    <submittedName>
        <fullName evidence="2">PilZ domain-containing protein</fullName>
    </submittedName>
</protein>
<dbReference type="EMBL" id="JAIGNU010000001">
    <property type="protein sequence ID" value="MBX7501499.1"/>
    <property type="molecule type" value="Genomic_DNA"/>
</dbReference>
<dbReference type="RefSeq" id="WP_221602578.1">
    <property type="nucleotide sequence ID" value="NZ_JAIGNU010000001.1"/>
</dbReference>
<gene>
    <name evidence="2" type="ORF">K3181_08595</name>
</gene>
<evidence type="ECO:0000313" key="3">
    <source>
        <dbReference type="Proteomes" id="UP000782554"/>
    </source>
</evidence>
<sequence>MDRRSEPRSGTMDDVRITIDGAGMRCAMRNLSPSGCMVECRNIVARIGSPVQLTLLPGYVAQGEVSWQLGESIGIFFPEPISAGIVRHYALEDWMLRGDWSMANWRAASN</sequence>
<organism evidence="2 3">
    <name type="scientific">Qipengyuania mesophila</name>
    <dbReference type="NCBI Taxonomy" id="2867246"/>
    <lineage>
        <taxon>Bacteria</taxon>
        <taxon>Pseudomonadati</taxon>
        <taxon>Pseudomonadota</taxon>
        <taxon>Alphaproteobacteria</taxon>
        <taxon>Sphingomonadales</taxon>
        <taxon>Erythrobacteraceae</taxon>
        <taxon>Qipengyuania</taxon>
    </lineage>
</organism>
<dbReference type="SUPFAM" id="SSF141371">
    <property type="entry name" value="PilZ domain-like"/>
    <property type="match status" value="1"/>
</dbReference>
<keyword evidence="3" id="KW-1185">Reference proteome</keyword>
<accession>A0ABS7JV13</accession>
<reference evidence="2 3" key="1">
    <citation type="submission" date="2021-08" db="EMBL/GenBank/DDBJ databases">
        <title>Comparative Genomics Analysis of the Genus Qipengyuania Reveals Extensive Genetic Diversity and Metabolic Versatility, Including the Description of Fifteen Novel Species.</title>
        <authorList>
            <person name="Liu Y."/>
        </authorList>
    </citation>
    <scope>NUCLEOTIDE SEQUENCE [LARGE SCALE GENOMIC DNA]</scope>
    <source>
        <strain evidence="2 3">YG27</strain>
    </source>
</reference>
<evidence type="ECO:0000313" key="2">
    <source>
        <dbReference type="EMBL" id="MBX7501499.1"/>
    </source>
</evidence>
<name>A0ABS7JV13_9SPHN</name>
<dbReference type="InterPro" id="IPR009875">
    <property type="entry name" value="PilZ_domain"/>
</dbReference>
<dbReference type="Pfam" id="PF07238">
    <property type="entry name" value="PilZ"/>
    <property type="match status" value="1"/>
</dbReference>
<proteinExistence type="predicted"/>
<evidence type="ECO:0000259" key="1">
    <source>
        <dbReference type="Pfam" id="PF07238"/>
    </source>
</evidence>
<dbReference type="Proteomes" id="UP000782554">
    <property type="component" value="Unassembled WGS sequence"/>
</dbReference>